<dbReference type="Pfam" id="PF07690">
    <property type="entry name" value="MFS_1"/>
    <property type="match status" value="1"/>
</dbReference>
<proteinExistence type="predicted"/>
<feature type="transmembrane region" description="Helical" evidence="7">
    <location>
        <begin position="122"/>
        <end position="149"/>
    </location>
</feature>
<feature type="transmembrane region" description="Helical" evidence="7">
    <location>
        <begin position="327"/>
        <end position="350"/>
    </location>
</feature>
<dbReference type="PANTHER" id="PTHR23504:SF3">
    <property type="entry name" value="MAJOR FACILITATOR SUPERFAMILY (MFS) PROFILE DOMAIN-CONTAINING PROTEIN"/>
    <property type="match status" value="1"/>
</dbReference>
<comment type="caution">
    <text evidence="9">The sequence shown here is derived from an EMBL/GenBank/DDBJ whole genome shotgun (WGS) entry which is preliminary data.</text>
</comment>
<dbReference type="AlphaFoldDB" id="A0A9W9WGD2"/>
<dbReference type="PANTHER" id="PTHR23504">
    <property type="entry name" value="MAJOR FACILITATOR SUPERFAMILY DOMAIN-CONTAINING PROTEIN 10"/>
    <property type="match status" value="1"/>
</dbReference>
<evidence type="ECO:0000256" key="4">
    <source>
        <dbReference type="ARBA" id="ARBA00022989"/>
    </source>
</evidence>
<keyword evidence="10" id="KW-1185">Reference proteome</keyword>
<reference evidence="9" key="1">
    <citation type="submission" date="2022-12" db="EMBL/GenBank/DDBJ databases">
        <authorList>
            <person name="Petersen C."/>
        </authorList>
    </citation>
    <scope>NUCLEOTIDE SEQUENCE</scope>
    <source>
        <strain evidence="9">IBT 17660</strain>
    </source>
</reference>
<feature type="transmembrane region" description="Helical" evidence="7">
    <location>
        <begin position="218"/>
        <end position="240"/>
    </location>
</feature>
<dbReference type="Proteomes" id="UP001147760">
    <property type="component" value="Unassembled WGS sequence"/>
</dbReference>
<dbReference type="GO" id="GO:0022857">
    <property type="term" value="F:transmembrane transporter activity"/>
    <property type="evidence" value="ECO:0007669"/>
    <property type="project" value="InterPro"/>
</dbReference>
<dbReference type="Gene3D" id="1.20.1250.20">
    <property type="entry name" value="MFS general substrate transporter like domains"/>
    <property type="match status" value="1"/>
</dbReference>
<comment type="subcellular location">
    <subcellularLocation>
        <location evidence="1">Membrane</location>
        <topology evidence="1">Multi-pass membrane protein</topology>
    </subcellularLocation>
</comment>
<keyword evidence="4 7" id="KW-1133">Transmembrane helix</keyword>
<keyword evidence="2" id="KW-0813">Transport</keyword>
<feature type="transmembrane region" description="Helical" evidence="7">
    <location>
        <begin position="185"/>
        <end position="206"/>
    </location>
</feature>
<feature type="transmembrane region" description="Helical" evidence="7">
    <location>
        <begin position="395"/>
        <end position="416"/>
    </location>
</feature>
<evidence type="ECO:0000259" key="8">
    <source>
        <dbReference type="PROSITE" id="PS50850"/>
    </source>
</evidence>
<sequence>METLVSKNKLRIKPLLLALQLSRLSARKSGVDPNGFAFDPVTYASQHVQNMVAIIRTDRQPDAVYEESNDVDETTALLVSSTTRYADAPTSDTLDSSSGPDGDNDGNDDNDDEKKPLPIAQILLLCYARAVEPLAFFSIFPYAIVMIFWGRAADRFGRKPVLVSSLFGVTVATSLFGLAKTIPQMIMFRCLAGVFAGTIVTIRTMVAEHSTPSTQARAFSWFAFSGNLGIFLGPLLGGALADPVGQYPGVFGAVHFFEKYPYALSSLVVAFVGATAAVSSACFVEETLKKEPVTVGHDGEAASDAPTQSSDLSTWQLLKSPGVGMVLYVYGHIMVLAFAFTAIIPVFWFTPVHLGGYGFTPLQISLMMGLNGAAQATWLLLVFPPLQKKIGSNGVIRLCATGYPLFFLCCPLGNVLLRMGTDGSVKAFWILLPIALAIGCGVSMSFTAIQLVLNDVAPSPKVLGTLNALALTGVSTLRAFCPALFTTLFALGARTQLAGGYAIWVLMLVIASGLSVTAKYLPGPEAAGKRRSSQARR</sequence>
<protein>
    <recommendedName>
        <fullName evidence="8">Major facilitator superfamily (MFS) profile domain-containing protein</fullName>
    </recommendedName>
</protein>
<feature type="transmembrane region" description="Helical" evidence="7">
    <location>
        <begin position="428"/>
        <end position="453"/>
    </location>
</feature>
<evidence type="ECO:0000313" key="10">
    <source>
        <dbReference type="Proteomes" id="UP001147760"/>
    </source>
</evidence>
<dbReference type="SUPFAM" id="SSF103473">
    <property type="entry name" value="MFS general substrate transporter"/>
    <property type="match status" value="1"/>
</dbReference>
<feature type="transmembrane region" description="Helical" evidence="7">
    <location>
        <begin position="260"/>
        <end position="284"/>
    </location>
</feature>
<evidence type="ECO:0000256" key="7">
    <source>
        <dbReference type="SAM" id="Phobius"/>
    </source>
</evidence>
<evidence type="ECO:0000256" key="5">
    <source>
        <dbReference type="ARBA" id="ARBA00023136"/>
    </source>
</evidence>
<feature type="transmembrane region" description="Helical" evidence="7">
    <location>
        <begin position="161"/>
        <end position="179"/>
    </location>
</feature>
<dbReference type="InterPro" id="IPR001958">
    <property type="entry name" value="Tet-R_TetA/multi-R_MdtG-like"/>
</dbReference>
<dbReference type="PROSITE" id="PS50850">
    <property type="entry name" value="MFS"/>
    <property type="match status" value="1"/>
</dbReference>
<feature type="region of interest" description="Disordered" evidence="6">
    <location>
        <begin position="86"/>
        <end position="113"/>
    </location>
</feature>
<feature type="domain" description="Major facilitator superfamily (MFS) profile" evidence="8">
    <location>
        <begin position="76"/>
        <end position="525"/>
    </location>
</feature>
<feature type="transmembrane region" description="Helical" evidence="7">
    <location>
        <begin position="465"/>
        <end position="489"/>
    </location>
</feature>
<keyword evidence="5 7" id="KW-0472">Membrane</keyword>
<evidence type="ECO:0000256" key="2">
    <source>
        <dbReference type="ARBA" id="ARBA00022448"/>
    </source>
</evidence>
<name>A0A9W9WGD2_9EURO</name>
<feature type="transmembrane region" description="Helical" evidence="7">
    <location>
        <begin position="362"/>
        <end position="383"/>
    </location>
</feature>
<accession>A0A9W9WGD2</accession>
<evidence type="ECO:0000256" key="3">
    <source>
        <dbReference type="ARBA" id="ARBA00022692"/>
    </source>
</evidence>
<evidence type="ECO:0000256" key="6">
    <source>
        <dbReference type="SAM" id="MobiDB-lite"/>
    </source>
</evidence>
<feature type="transmembrane region" description="Helical" evidence="7">
    <location>
        <begin position="501"/>
        <end position="521"/>
    </location>
</feature>
<dbReference type="OrthoDB" id="419616at2759"/>
<dbReference type="EMBL" id="JAPWDO010000008">
    <property type="protein sequence ID" value="KAJ5459032.1"/>
    <property type="molecule type" value="Genomic_DNA"/>
</dbReference>
<evidence type="ECO:0000313" key="9">
    <source>
        <dbReference type="EMBL" id="KAJ5459032.1"/>
    </source>
</evidence>
<dbReference type="InterPro" id="IPR020846">
    <property type="entry name" value="MFS_dom"/>
</dbReference>
<evidence type="ECO:0000256" key="1">
    <source>
        <dbReference type="ARBA" id="ARBA00004141"/>
    </source>
</evidence>
<gene>
    <name evidence="9" type="ORF">N7530_010976</name>
</gene>
<reference evidence="9" key="2">
    <citation type="journal article" date="2023" name="IMA Fungus">
        <title>Comparative genomic study of the Penicillium genus elucidates a diverse pangenome and 15 lateral gene transfer events.</title>
        <authorList>
            <person name="Petersen C."/>
            <person name="Sorensen T."/>
            <person name="Nielsen M.R."/>
            <person name="Sondergaard T.E."/>
            <person name="Sorensen J.L."/>
            <person name="Fitzpatrick D.A."/>
            <person name="Frisvad J.C."/>
            <person name="Nielsen K.L."/>
        </authorList>
    </citation>
    <scope>NUCLEOTIDE SEQUENCE</scope>
    <source>
        <strain evidence="9">IBT 17660</strain>
    </source>
</reference>
<dbReference type="InterPro" id="IPR036259">
    <property type="entry name" value="MFS_trans_sf"/>
</dbReference>
<keyword evidence="3 7" id="KW-0812">Transmembrane</keyword>
<dbReference type="InterPro" id="IPR011701">
    <property type="entry name" value="MFS"/>
</dbReference>
<organism evidence="9 10">
    <name type="scientific">Penicillium desertorum</name>
    <dbReference type="NCBI Taxonomy" id="1303715"/>
    <lineage>
        <taxon>Eukaryota</taxon>
        <taxon>Fungi</taxon>
        <taxon>Dikarya</taxon>
        <taxon>Ascomycota</taxon>
        <taxon>Pezizomycotina</taxon>
        <taxon>Eurotiomycetes</taxon>
        <taxon>Eurotiomycetidae</taxon>
        <taxon>Eurotiales</taxon>
        <taxon>Aspergillaceae</taxon>
        <taxon>Penicillium</taxon>
    </lineage>
</organism>
<dbReference type="GO" id="GO:0016020">
    <property type="term" value="C:membrane"/>
    <property type="evidence" value="ECO:0007669"/>
    <property type="project" value="UniProtKB-SubCell"/>
</dbReference>
<dbReference type="PRINTS" id="PR01035">
    <property type="entry name" value="TCRTETA"/>
</dbReference>
<feature type="compositionally biased region" description="Acidic residues" evidence="6">
    <location>
        <begin position="102"/>
        <end position="111"/>
    </location>
</feature>